<proteinExistence type="predicted"/>
<comment type="caution">
    <text evidence="1">The sequence shown here is derived from an EMBL/GenBank/DDBJ whole genome shotgun (WGS) entry which is preliminary data.</text>
</comment>
<dbReference type="PANTHER" id="PTHR38471:SF2">
    <property type="entry name" value="FOUR HELIX BUNDLE PROTEIN"/>
    <property type="match status" value="1"/>
</dbReference>
<sequence length="129" mass="15432">MATGLENLKVYTMACELELRVFELTKDFPKDEKYRSVDQLRRSSSSVSNNIAESYNRRHLKEKIRILHDIVKSEAEETKRNLEMCQKKDFYHDQKIIDRYTELLKIISGYIRFIRQSELKNLQTIKLTN</sequence>
<dbReference type="NCBIfam" id="TIGR02436">
    <property type="entry name" value="four helix bundle protein"/>
    <property type="match status" value="1"/>
</dbReference>
<organism evidence="1 2">
    <name type="scientific">Candidatus Vogelbacteria bacterium CG22_combo_CG10-13_8_21_14_all_37_9</name>
    <dbReference type="NCBI Taxonomy" id="1975046"/>
    <lineage>
        <taxon>Bacteria</taxon>
        <taxon>Candidatus Vogeliibacteriota</taxon>
    </lineage>
</organism>
<dbReference type="EMBL" id="PCSX01000037">
    <property type="protein sequence ID" value="PIP58023.1"/>
    <property type="molecule type" value="Genomic_DNA"/>
</dbReference>
<dbReference type="PANTHER" id="PTHR38471">
    <property type="entry name" value="FOUR HELIX BUNDLE PROTEIN"/>
    <property type="match status" value="1"/>
</dbReference>
<dbReference type="InterPro" id="IPR036583">
    <property type="entry name" value="23S_rRNA_IVS_sf"/>
</dbReference>
<gene>
    <name evidence="1" type="ORF">COX02_02480</name>
</gene>
<dbReference type="Pfam" id="PF05635">
    <property type="entry name" value="23S_rRNA_IVP"/>
    <property type="match status" value="1"/>
</dbReference>
<dbReference type="SUPFAM" id="SSF158446">
    <property type="entry name" value="IVS-encoded protein-like"/>
    <property type="match status" value="1"/>
</dbReference>
<dbReference type="AlphaFoldDB" id="A0A2H0BK22"/>
<name>A0A2H0BK22_9BACT</name>
<dbReference type="Proteomes" id="UP000229334">
    <property type="component" value="Unassembled WGS sequence"/>
</dbReference>
<protein>
    <recommendedName>
        <fullName evidence="3">Four helix bundle protein</fullName>
    </recommendedName>
</protein>
<dbReference type="InterPro" id="IPR012657">
    <property type="entry name" value="23S_rRNA-intervening_sequence"/>
</dbReference>
<evidence type="ECO:0000313" key="2">
    <source>
        <dbReference type="Proteomes" id="UP000229334"/>
    </source>
</evidence>
<accession>A0A2H0BK22</accession>
<reference evidence="1 2" key="1">
    <citation type="submission" date="2017-09" db="EMBL/GenBank/DDBJ databases">
        <title>Depth-based differentiation of microbial function through sediment-hosted aquifers and enrichment of novel symbionts in the deep terrestrial subsurface.</title>
        <authorList>
            <person name="Probst A.J."/>
            <person name="Ladd B."/>
            <person name="Jarett J.K."/>
            <person name="Geller-Mcgrath D.E."/>
            <person name="Sieber C.M."/>
            <person name="Emerson J.B."/>
            <person name="Anantharaman K."/>
            <person name="Thomas B.C."/>
            <person name="Malmstrom R."/>
            <person name="Stieglmeier M."/>
            <person name="Klingl A."/>
            <person name="Woyke T."/>
            <person name="Ryan C.M."/>
            <person name="Banfield J.F."/>
        </authorList>
    </citation>
    <scope>NUCLEOTIDE SEQUENCE [LARGE SCALE GENOMIC DNA]</scope>
    <source>
        <strain evidence="1">CG22_combo_CG10-13_8_21_14_all_37_9</strain>
    </source>
</reference>
<dbReference type="Gene3D" id="1.20.1440.60">
    <property type="entry name" value="23S rRNA-intervening sequence"/>
    <property type="match status" value="1"/>
</dbReference>
<evidence type="ECO:0008006" key="3">
    <source>
        <dbReference type="Google" id="ProtNLM"/>
    </source>
</evidence>
<evidence type="ECO:0000313" key="1">
    <source>
        <dbReference type="EMBL" id="PIP58023.1"/>
    </source>
</evidence>